<evidence type="ECO:0000313" key="1">
    <source>
        <dbReference type="EMBL" id="JAE31829.1"/>
    </source>
</evidence>
<dbReference type="EMBL" id="GBRH01166067">
    <property type="protein sequence ID" value="JAE31829.1"/>
    <property type="molecule type" value="Transcribed_RNA"/>
</dbReference>
<sequence length="36" mass="4225">MIYCLCHFGKHKSLFLFMTFLTPDFCTFGDASNLKF</sequence>
<reference evidence="1" key="2">
    <citation type="journal article" date="2015" name="Data Brief">
        <title>Shoot transcriptome of the giant reed, Arundo donax.</title>
        <authorList>
            <person name="Barrero R.A."/>
            <person name="Guerrero F.D."/>
            <person name="Moolhuijzen P."/>
            <person name="Goolsby J.A."/>
            <person name="Tidwell J."/>
            <person name="Bellgard S.E."/>
            <person name="Bellgard M.I."/>
        </authorList>
    </citation>
    <scope>NUCLEOTIDE SEQUENCE</scope>
    <source>
        <tissue evidence="1">Shoot tissue taken approximately 20 cm above the soil surface</tissue>
    </source>
</reference>
<proteinExistence type="predicted"/>
<accession>A0A0A9H7Q0</accession>
<protein>
    <submittedName>
        <fullName evidence="1">Uncharacterized protein</fullName>
    </submittedName>
</protein>
<reference evidence="1" key="1">
    <citation type="submission" date="2014-09" db="EMBL/GenBank/DDBJ databases">
        <authorList>
            <person name="Magalhaes I.L.F."/>
            <person name="Oliveira U."/>
            <person name="Santos F.R."/>
            <person name="Vidigal T.H.D.A."/>
            <person name="Brescovit A.D."/>
            <person name="Santos A.J."/>
        </authorList>
    </citation>
    <scope>NUCLEOTIDE SEQUENCE</scope>
    <source>
        <tissue evidence="1">Shoot tissue taken approximately 20 cm above the soil surface</tissue>
    </source>
</reference>
<organism evidence="1">
    <name type="scientific">Arundo donax</name>
    <name type="common">Giant reed</name>
    <name type="synonym">Donax arundinaceus</name>
    <dbReference type="NCBI Taxonomy" id="35708"/>
    <lineage>
        <taxon>Eukaryota</taxon>
        <taxon>Viridiplantae</taxon>
        <taxon>Streptophyta</taxon>
        <taxon>Embryophyta</taxon>
        <taxon>Tracheophyta</taxon>
        <taxon>Spermatophyta</taxon>
        <taxon>Magnoliopsida</taxon>
        <taxon>Liliopsida</taxon>
        <taxon>Poales</taxon>
        <taxon>Poaceae</taxon>
        <taxon>PACMAD clade</taxon>
        <taxon>Arundinoideae</taxon>
        <taxon>Arundineae</taxon>
        <taxon>Arundo</taxon>
    </lineage>
</organism>
<dbReference type="AlphaFoldDB" id="A0A0A9H7Q0"/>
<name>A0A0A9H7Q0_ARUDO</name>